<dbReference type="AlphaFoldDB" id="A0A2T2X996"/>
<comment type="caution">
    <text evidence="1">The sequence shown here is derived from an EMBL/GenBank/DDBJ whole genome shotgun (WGS) entry which is preliminary data.</text>
</comment>
<organism evidence="1 2">
    <name type="scientific">Sulfobacillus benefaciens</name>
    <dbReference type="NCBI Taxonomy" id="453960"/>
    <lineage>
        <taxon>Bacteria</taxon>
        <taxon>Bacillati</taxon>
        <taxon>Bacillota</taxon>
        <taxon>Clostridia</taxon>
        <taxon>Eubacteriales</taxon>
        <taxon>Clostridiales Family XVII. Incertae Sedis</taxon>
        <taxon>Sulfobacillus</taxon>
    </lineage>
</organism>
<accession>A0A2T2X996</accession>
<evidence type="ECO:0000313" key="1">
    <source>
        <dbReference type="EMBL" id="PSR31049.1"/>
    </source>
</evidence>
<gene>
    <name evidence="1" type="ORF">C7B46_17300</name>
</gene>
<name>A0A2T2X996_9FIRM</name>
<reference evidence="1 2" key="1">
    <citation type="journal article" date="2014" name="BMC Genomics">
        <title>Comparison of environmental and isolate Sulfobacillus genomes reveals diverse carbon, sulfur, nitrogen, and hydrogen metabolisms.</title>
        <authorList>
            <person name="Justice N.B."/>
            <person name="Norman A."/>
            <person name="Brown C.T."/>
            <person name="Singh A."/>
            <person name="Thomas B.C."/>
            <person name="Banfield J.F."/>
        </authorList>
    </citation>
    <scope>NUCLEOTIDE SEQUENCE [LARGE SCALE GENOMIC DNA]</scope>
    <source>
        <strain evidence="1">AMDSBA4</strain>
    </source>
</reference>
<dbReference type="InterPro" id="IPR036249">
    <property type="entry name" value="Thioredoxin-like_sf"/>
</dbReference>
<dbReference type="Gene3D" id="3.40.30.80">
    <property type="match status" value="1"/>
</dbReference>
<evidence type="ECO:0000313" key="2">
    <source>
        <dbReference type="Proteomes" id="UP000242972"/>
    </source>
</evidence>
<proteinExistence type="predicted"/>
<dbReference type="SUPFAM" id="SSF52833">
    <property type="entry name" value="Thioredoxin-like"/>
    <property type="match status" value="1"/>
</dbReference>
<sequence length="131" mass="14356">MSYLQNQDEHALSQRLASLPSAVEVVVEGSIEHPIVVETLDVVSYLVSLSPETLSYEHHSGALDPKVWLQSQVFRSLDITFWGVPTGLEFTALVEAIELYSGIAPQTDVTTRSLLEQISSRIAASIFVSPT</sequence>
<dbReference type="EMBL" id="PXYW01000070">
    <property type="protein sequence ID" value="PSR31049.1"/>
    <property type="molecule type" value="Genomic_DNA"/>
</dbReference>
<dbReference type="Proteomes" id="UP000242972">
    <property type="component" value="Unassembled WGS sequence"/>
</dbReference>
<protein>
    <submittedName>
        <fullName evidence="1">Uncharacterized protein</fullName>
    </submittedName>
</protein>